<reference evidence="1 2" key="2">
    <citation type="submission" date="2018-11" db="EMBL/GenBank/DDBJ databases">
        <authorList>
            <consortium name="Pathogen Informatics"/>
        </authorList>
    </citation>
    <scope>NUCLEOTIDE SEQUENCE [LARGE SCALE GENOMIC DNA]</scope>
    <source>
        <strain evidence="1 2">NST_G2</strain>
    </source>
</reference>
<gene>
    <name evidence="1" type="ORF">SSLN_LOCUS10819</name>
</gene>
<keyword evidence="2" id="KW-1185">Reference proteome</keyword>
<organism evidence="3">
    <name type="scientific">Schistocephalus solidus</name>
    <name type="common">Tapeworm</name>
    <dbReference type="NCBI Taxonomy" id="70667"/>
    <lineage>
        <taxon>Eukaryota</taxon>
        <taxon>Metazoa</taxon>
        <taxon>Spiralia</taxon>
        <taxon>Lophotrochozoa</taxon>
        <taxon>Platyhelminthes</taxon>
        <taxon>Cestoda</taxon>
        <taxon>Eucestoda</taxon>
        <taxon>Diphyllobothriidea</taxon>
        <taxon>Diphyllobothriidae</taxon>
        <taxon>Schistocephalus</taxon>
    </lineage>
</organism>
<dbReference type="Proteomes" id="UP000275846">
    <property type="component" value="Unassembled WGS sequence"/>
</dbReference>
<evidence type="ECO:0000313" key="2">
    <source>
        <dbReference type="Proteomes" id="UP000275846"/>
    </source>
</evidence>
<protein>
    <submittedName>
        <fullName evidence="3">OB_NTP_bind domain-containing protein</fullName>
    </submittedName>
</protein>
<dbReference type="STRING" id="70667.A0A183T2X1"/>
<evidence type="ECO:0000313" key="1">
    <source>
        <dbReference type="EMBL" id="VDL97204.1"/>
    </source>
</evidence>
<sequence>MALGAIRYTLATALDLRHLMQDFAGLLYERRYIGSARFDDEVANRNSYNINVFRAVLAGALYPNFVMLTERPQKHAGAIPPPIIEGRPSEGAVSIHPKSVNGFMRPIGQAWLAYFTRLKLDHGATVPALMSSLQGPTHDFSPLDGYVDFCTPAIGGWDFSFNVGTGGVVLCLALICCNTYVYNLVTLGCVYMNAEVRAVPLFCRVLVCGGSQCVGLRLLPSPVFLTQSLHRAQKSTIFDTTAIGSRPIVFFSGKVSNLKRHFCQLFYNPSVDLEMRSEPALLARKLDVGLPPLPHSIDDVSKFSVPFMWGLYQ</sequence>
<proteinExistence type="predicted"/>
<dbReference type="EMBL" id="UYSU01036112">
    <property type="protein sequence ID" value="VDL97204.1"/>
    <property type="molecule type" value="Genomic_DNA"/>
</dbReference>
<dbReference type="WBParaSite" id="SSLN_0001124001-mRNA-1">
    <property type="protein sequence ID" value="SSLN_0001124001-mRNA-1"/>
    <property type="gene ID" value="SSLN_0001124001"/>
</dbReference>
<reference evidence="3" key="1">
    <citation type="submission" date="2016-06" db="UniProtKB">
        <authorList>
            <consortium name="WormBaseParasite"/>
        </authorList>
    </citation>
    <scope>IDENTIFICATION</scope>
</reference>
<dbReference type="OrthoDB" id="5600252at2759"/>
<evidence type="ECO:0000313" key="3">
    <source>
        <dbReference type="WBParaSite" id="SSLN_0001124001-mRNA-1"/>
    </source>
</evidence>
<accession>A0A183T2X1</accession>
<name>A0A183T2X1_SCHSO</name>
<dbReference type="AlphaFoldDB" id="A0A183T2X1"/>